<evidence type="ECO:0000256" key="2">
    <source>
        <dbReference type="SAM" id="MobiDB-lite"/>
    </source>
</evidence>
<feature type="coiled-coil region" evidence="1">
    <location>
        <begin position="130"/>
        <end position="185"/>
    </location>
</feature>
<dbReference type="RefSeq" id="XP_001276981.1">
    <property type="nucleotide sequence ID" value="XM_001276980.1"/>
</dbReference>
<dbReference type="OrthoDB" id="10685023at2759"/>
<sequence>MSKNRLDSKTNSLEKALPIDNENTGSFTESFDFETEEEEDFDLITDNQIQESNSDNINAELMIEHEKSVVHHSENLSNFLKSIADQLGINENDEEELKRLITAKIQDLIQIKSPISSNQVNTSSISAESIGFLVQNKEHREKRIQELEDEGKEKAKLLDIMEKELERTKQELLDQKNRADALEAINLKFVSLVPDAETWDSAYNDLKEMHEKIDYLENNTNDKNFENIIEEMKRDQEVALDKMQKQMDNQAKLILEYQRKLNTYSSPNIDEDAIYDIRDKVSNTNDMLRSRIQQLNEKDSENDEKPISEKKSQSKSKTPKPIRKRPPYYDESVDKELSECIWMARTREMLALERRINRTDQDIENASNRMHYMTQEKIISQRKILGNSNRQNQTTAIYPSTLL</sequence>
<feature type="compositionally biased region" description="Basic and acidic residues" evidence="2">
    <location>
        <begin position="296"/>
        <end position="312"/>
    </location>
</feature>
<feature type="compositionally biased region" description="Basic residues" evidence="2">
    <location>
        <begin position="313"/>
        <end position="326"/>
    </location>
</feature>
<dbReference type="AlphaFoldDB" id="A2D7L6"/>
<keyword evidence="4" id="KW-1185">Reference proteome</keyword>
<feature type="region of interest" description="Disordered" evidence="2">
    <location>
        <begin position="1"/>
        <end position="27"/>
    </location>
</feature>
<reference evidence="3" key="1">
    <citation type="submission" date="2006-10" db="EMBL/GenBank/DDBJ databases">
        <authorList>
            <person name="Amadeo P."/>
            <person name="Zhao Q."/>
            <person name="Wortman J."/>
            <person name="Fraser-Liggett C."/>
            <person name="Carlton J."/>
        </authorList>
    </citation>
    <scope>NUCLEOTIDE SEQUENCE</scope>
    <source>
        <strain evidence="3">G3</strain>
    </source>
</reference>
<feature type="region of interest" description="Disordered" evidence="2">
    <location>
        <begin position="294"/>
        <end position="329"/>
    </location>
</feature>
<dbReference type="SMR" id="A2D7L6"/>
<evidence type="ECO:0000313" key="3">
    <source>
        <dbReference type="EMBL" id="EAY23733.1"/>
    </source>
</evidence>
<dbReference type="VEuPathDB" id="TrichDB:TVAG_120710"/>
<evidence type="ECO:0000256" key="1">
    <source>
        <dbReference type="SAM" id="Coils"/>
    </source>
</evidence>
<dbReference type="VEuPathDB" id="TrichDB:TVAGG3_0993810"/>
<accession>A2D7L6</accession>
<reference evidence="3" key="2">
    <citation type="journal article" date="2007" name="Science">
        <title>Draft genome sequence of the sexually transmitted pathogen Trichomonas vaginalis.</title>
        <authorList>
            <person name="Carlton J.M."/>
            <person name="Hirt R.P."/>
            <person name="Silva J.C."/>
            <person name="Delcher A.L."/>
            <person name="Schatz M."/>
            <person name="Zhao Q."/>
            <person name="Wortman J.R."/>
            <person name="Bidwell S.L."/>
            <person name="Alsmark U.C.M."/>
            <person name="Besteiro S."/>
            <person name="Sicheritz-Ponten T."/>
            <person name="Noel C.J."/>
            <person name="Dacks J.B."/>
            <person name="Foster P.G."/>
            <person name="Simillion C."/>
            <person name="Van de Peer Y."/>
            <person name="Miranda-Saavedra D."/>
            <person name="Barton G.J."/>
            <person name="Westrop G.D."/>
            <person name="Mueller S."/>
            <person name="Dessi D."/>
            <person name="Fiori P.L."/>
            <person name="Ren Q."/>
            <person name="Paulsen I."/>
            <person name="Zhang H."/>
            <person name="Bastida-Corcuera F.D."/>
            <person name="Simoes-Barbosa A."/>
            <person name="Brown M.T."/>
            <person name="Hayes R.D."/>
            <person name="Mukherjee M."/>
            <person name="Okumura C.Y."/>
            <person name="Schneider R."/>
            <person name="Smith A.J."/>
            <person name="Vanacova S."/>
            <person name="Villalvazo M."/>
            <person name="Haas B.J."/>
            <person name="Pertea M."/>
            <person name="Feldblyum T.V."/>
            <person name="Utterback T.R."/>
            <person name="Shu C.L."/>
            <person name="Osoegawa K."/>
            <person name="de Jong P.J."/>
            <person name="Hrdy I."/>
            <person name="Horvathova L."/>
            <person name="Zubacova Z."/>
            <person name="Dolezal P."/>
            <person name="Malik S.B."/>
            <person name="Logsdon J.M. Jr."/>
            <person name="Henze K."/>
            <person name="Gupta A."/>
            <person name="Wang C.C."/>
            <person name="Dunne R.L."/>
            <person name="Upcroft J.A."/>
            <person name="Upcroft P."/>
            <person name="White O."/>
            <person name="Salzberg S.L."/>
            <person name="Tang P."/>
            <person name="Chiu C.-H."/>
            <person name="Lee Y.-S."/>
            <person name="Embley T.M."/>
            <person name="Coombs G.H."/>
            <person name="Mottram J.C."/>
            <person name="Tachezy J."/>
            <person name="Fraser-Liggett C.M."/>
            <person name="Johnson P.J."/>
        </authorList>
    </citation>
    <scope>NUCLEOTIDE SEQUENCE [LARGE SCALE GENOMIC DNA]</scope>
    <source>
        <strain evidence="3">G3</strain>
    </source>
</reference>
<dbReference type="InParanoid" id="A2D7L6"/>
<keyword evidence="1" id="KW-0175">Coiled coil</keyword>
<evidence type="ECO:0000313" key="4">
    <source>
        <dbReference type="Proteomes" id="UP000001542"/>
    </source>
</evidence>
<name>A2D7L6_TRIV3</name>
<organism evidence="3 4">
    <name type="scientific">Trichomonas vaginalis (strain ATCC PRA-98 / G3)</name>
    <dbReference type="NCBI Taxonomy" id="412133"/>
    <lineage>
        <taxon>Eukaryota</taxon>
        <taxon>Metamonada</taxon>
        <taxon>Parabasalia</taxon>
        <taxon>Trichomonadida</taxon>
        <taxon>Trichomonadidae</taxon>
        <taxon>Trichomonas</taxon>
    </lineage>
</organism>
<proteinExistence type="predicted"/>
<dbReference type="EMBL" id="DS113177">
    <property type="protein sequence ID" value="EAY23733.1"/>
    <property type="molecule type" value="Genomic_DNA"/>
</dbReference>
<dbReference type="KEGG" id="tva:4720699"/>
<protein>
    <submittedName>
        <fullName evidence="3">Uncharacterized protein</fullName>
    </submittedName>
</protein>
<dbReference type="Proteomes" id="UP000001542">
    <property type="component" value="Unassembled WGS sequence"/>
</dbReference>
<gene>
    <name evidence="3" type="ORF">TVAG_120710</name>
</gene>